<dbReference type="SUPFAM" id="SSF53067">
    <property type="entry name" value="Actin-like ATPase domain"/>
    <property type="match status" value="1"/>
</dbReference>
<dbReference type="AlphaFoldDB" id="A0AAW8U0A5"/>
<evidence type="ECO:0000256" key="1">
    <source>
        <dbReference type="ARBA" id="ARBA00006479"/>
    </source>
</evidence>
<comment type="similarity">
    <text evidence="1">Belongs to the ROK (NagC/XylR) family.</text>
</comment>
<reference evidence="2" key="1">
    <citation type="submission" date="2023-03" db="EMBL/GenBank/DDBJ databases">
        <authorList>
            <person name="Shen W."/>
            <person name="Cai J."/>
        </authorList>
    </citation>
    <scope>NUCLEOTIDE SEQUENCE</scope>
    <source>
        <strain evidence="2">B226-2</strain>
    </source>
</reference>
<dbReference type="EMBL" id="JARQBJ010000002">
    <property type="protein sequence ID" value="MDT2809687.1"/>
    <property type="molecule type" value="Genomic_DNA"/>
</dbReference>
<evidence type="ECO:0000313" key="2">
    <source>
        <dbReference type="EMBL" id="MDT2809687.1"/>
    </source>
</evidence>
<dbReference type="Gene3D" id="3.30.420.40">
    <property type="match status" value="2"/>
</dbReference>
<protein>
    <submittedName>
        <fullName evidence="2">ROK family protein</fullName>
    </submittedName>
</protein>
<dbReference type="InterPro" id="IPR000600">
    <property type="entry name" value="ROK"/>
</dbReference>
<organism evidence="2 3">
    <name type="scientific">Enterococcus asini</name>
    <dbReference type="NCBI Taxonomy" id="57732"/>
    <lineage>
        <taxon>Bacteria</taxon>
        <taxon>Bacillati</taxon>
        <taxon>Bacillota</taxon>
        <taxon>Bacilli</taxon>
        <taxon>Lactobacillales</taxon>
        <taxon>Enterococcaceae</taxon>
        <taxon>Enterococcus</taxon>
    </lineage>
</organism>
<comment type="caution">
    <text evidence="2">The sequence shown here is derived from an EMBL/GenBank/DDBJ whole genome shotgun (WGS) entry which is preliminary data.</text>
</comment>
<dbReference type="RefSeq" id="WP_311835113.1">
    <property type="nucleotide sequence ID" value="NZ_JARQBJ010000002.1"/>
</dbReference>
<dbReference type="Pfam" id="PF00480">
    <property type="entry name" value="ROK"/>
    <property type="match status" value="1"/>
</dbReference>
<dbReference type="Proteomes" id="UP001256711">
    <property type="component" value="Unassembled WGS sequence"/>
</dbReference>
<dbReference type="CDD" id="cd24152">
    <property type="entry name" value="ASKHA_NBD_ROK-like"/>
    <property type="match status" value="1"/>
</dbReference>
<accession>A0AAW8U0A5</accession>
<name>A0AAW8U0A5_9ENTE</name>
<dbReference type="PANTHER" id="PTHR18964">
    <property type="entry name" value="ROK (REPRESSOR, ORF, KINASE) FAMILY"/>
    <property type="match status" value="1"/>
</dbReference>
<evidence type="ECO:0000313" key="3">
    <source>
        <dbReference type="Proteomes" id="UP001256711"/>
    </source>
</evidence>
<gene>
    <name evidence="2" type="ORF">P7H43_04265</name>
</gene>
<proteinExistence type="inferred from homology"/>
<dbReference type="InterPro" id="IPR043129">
    <property type="entry name" value="ATPase_NBD"/>
</dbReference>
<dbReference type="PANTHER" id="PTHR18964:SF165">
    <property type="entry name" value="BETA-GLUCOSIDE KINASE"/>
    <property type="match status" value="1"/>
</dbReference>
<sequence length="309" mass="33341">MFVGFDIGGTTVKYGVLNEQGEILEKAAIKTSYVVEELLDDMEEIVVKAQAKYDIEGIGISAPGIIQKDGYMLTAGAIKPLYGMNLKQALEQRCQFPVSIENDANAAALAEKWIGNAQGIDNYLCMVLGTGIGGGIVLNGEVFRGAHGMAGEFGWMVIDQLPEQGDIEEVSVNKKVATVGGLCYQYNLAQQKNNPQAEPVWDARELFAREAAGEVLATEILAAFFVDLSVTLINLISCFDPEVILVGGGISANEAFTQRLQETLSTVKARHESIHYLEGKTIAPVRTAKLQNDAGMIGAVYQIYQQVTG</sequence>